<proteinExistence type="predicted"/>
<feature type="region of interest" description="Disordered" evidence="1">
    <location>
        <begin position="1"/>
        <end position="67"/>
    </location>
</feature>
<feature type="region of interest" description="Disordered" evidence="1">
    <location>
        <begin position="122"/>
        <end position="141"/>
    </location>
</feature>
<organism evidence="2 3">
    <name type="scientific">Cupriavidus taiwanensis</name>
    <dbReference type="NCBI Taxonomy" id="164546"/>
    <lineage>
        <taxon>Bacteria</taxon>
        <taxon>Pseudomonadati</taxon>
        <taxon>Pseudomonadota</taxon>
        <taxon>Betaproteobacteria</taxon>
        <taxon>Burkholderiales</taxon>
        <taxon>Burkholderiaceae</taxon>
        <taxon>Cupriavidus</taxon>
    </lineage>
</organism>
<evidence type="ECO:0000313" key="3">
    <source>
        <dbReference type="Proteomes" id="UP000257016"/>
    </source>
</evidence>
<feature type="compositionally biased region" description="Basic and acidic residues" evidence="1">
    <location>
        <begin position="57"/>
        <end position="66"/>
    </location>
</feature>
<evidence type="ECO:0000313" key="2">
    <source>
        <dbReference type="EMBL" id="SOY59189.1"/>
    </source>
</evidence>
<reference evidence="2 3" key="1">
    <citation type="submission" date="2018-01" db="EMBL/GenBank/DDBJ databases">
        <authorList>
            <person name="Clerissi C."/>
        </authorList>
    </citation>
    <scope>NUCLEOTIDE SEQUENCE [LARGE SCALE GENOMIC DNA]</scope>
    <source>
        <strain evidence="2">Cupriavidus taiwanensis LMG 19430</strain>
    </source>
</reference>
<dbReference type="EMBL" id="OFSN01000002">
    <property type="protein sequence ID" value="SOY59189.1"/>
    <property type="molecule type" value="Genomic_DNA"/>
</dbReference>
<feature type="compositionally biased region" description="Basic residues" evidence="1">
    <location>
        <begin position="43"/>
        <end position="56"/>
    </location>
</feature>
<evidence type="ECO:0000256" key="1">
    <source>
        <dbReference type="SAM" id="MobiDB-lite"/>
    </source>
</evidence>
<accession>A0A975X5P5</accession>
<protein>
    <submittedName>
        <fullName evidence="2">Uncharacterized protein</fullName>
    </submittedName>
</protein>
<sequence length="141" mass="14933">MVHHDPPADEAPEGSQGNARSAGQERRSRHCRRHPGPRDQGHRPVRQPGNRRRHRDHGAEECRDHGAAQGLAEGALIPGSLATPAFVFSGMPVRACPGSRLIQPDEALAASLRGCQAAVCQTGSAPPTWRATPAPAPPTAE</sequence>
<dbReference type="Proteomes" id="UP000257016">
    <property type="component" value="Unassembled WGS sequence"/>
</dbReference>
<gene>
    <name evidence="2" type="ORF">CBM2586_A100252</name>
</gene>
<name>A0A975X5P5_9BURK</name>
<comment type="caution">
    <text evidence="2">The sequence shown here is derived from an EMBL/GenBank/DDBJ whole genome shotgun (WGS) entry which is preliminary data.</text>
</comment>
<dbReference type="AlphaFoldDB" id="A0A975X5P5"/>